<sequence length="425" mass="47107">MTLIAVPVAFSRSANKRQQILDLGAEEFYNLSDPEDAEKSANSVNMLILTADAKGMPYNQYLGLLRKRGTLVMLGLPNDEIKFQPMFVVARGVRVVGSLIGSIEDIKDMLKLASEKNVRPIIQKLPMAKVNERITIMLKTSRTSPPNPQVEFKFQQEMPAPSKHALVVGASSVIGLGVAKELAPIVAKLTLCSRSHPAKLLEMIKRENPNVEVVHEKLDMSLMHEVRKFTAKHAETKFDWIVMSPGIMTLNDRTETSEGLDVKMATHYYGRFMLVHDLLKGLNRPGVRVLNILSAGEGGKIDVNDLDLKHTYSGSNCAAATTQYSPSLSASFMHASPGFVNTGLAKQPPGYLRVPFKGLAALFARTPETCGKYMVSALLNDDYAKGWKLLNQNAVVMSKTKYHTEELKDIVWKHTLQTIEDVMKQ</sequence>
<dbReference type="VEuPathDB" id="FungiDB:KRP22_12682"/>
<proteinExistence type="predicted"/>
<dbReference type="Proteomes" id="UP000005238">
    <property type="component" value="Unassembled WGS sequence"/>
</dbReference>
<reference evidence="3" key="2">
    <citation type="submission" date="2015-06" db="UniProtKB">
        <authorList>
            <consortium name="EnsemblProtists"/>
        </authorList>
    </citation>
    <scope>IDENTIFICATION</scope>
    <source>
        <strain evidence="3">Pr102</strain>
    </source>
</reference>
<dbReference type="Pfam" id="PF00106">
    <property type="entry name" value="adh_short"/>
    <property type="match status" value="1"/>
</dbReference>
<dbReference type="InterPro" id="IPR036291">
    <property type="entry name" value="NAD(P)-bd_dom_sf"/>
</dbReference>
<accession>H3H4S9</accession>
<dbReference type="SUPFAM" id="SSF51735">
    <property type="entry name" value="NAD(P)-binding Rossmann-fold domains"/>
    <property type="match status" value="2"/>
</dbReference>
<dbReference type="InterPro" id="IPR052228">
    <property type="entry name" value="Sec_Metab_Biosynth_Oxidored"/>
</dbReference>
<dbReference type="PANTHER" id="PTHR47534">
    <property type="entry name" value="YALI0E05731P"/>
    <property type="match status" value="1"/>
</dbReference>
<dbReference type="VEuPathDB" id="FungiDB:KRP23_8104"/>
<dbReference type="EnsemblProtists" id="Phyra85590">
    <property type="protein sequence ID" value="Phyra85590"/>
    <property type="gene ID" value="Phyra85590"/>
</dbReference>
<dbReference type="InParanoid" id="H3H4S9"/>
<reference evidence="4" key="1">
    <citation type="journal article" date="2006" name="Science">
        <title>Phytophthora genome sequences uncover evolutionary origins and mechanisms of pathogenesis.</title>
        <authorList>
            <person name="Tyler B.M."/>
            <person name="Tripathy S."/>
            <person name="Zhang X."/>
            <person name="Dehal P."/>
            <person name="Jiang R.H."/>
            <person name="Aerts A."/>
            <person name="Arredondo F.D."/>
            <person name="Baxter L."/>
            <person name="Bensasson D."/>
            <person name="Beynon J.L."/>
            <person name="Chapman J."/>
            <person name="Damasceno C.M."/>
            <person name="Dorrance A.E."/>
            <person name="Dou D."/>
            <person name="Dickerman A.W."/>
            <person name="Dubchak I.L."/>
            <person name="Garbelotto M."/>
            <person name="Gijzen M."/>
            <person name="Gordon S.G."/>
            <person name="Govers F."/>
            <person name="Grunwald N.J."/>
            <person name="Huang W."/>
            <person name="Ivors K.L."/>
            <person name="Jones R.W."/>
            <person name="Kamoun S."/>
            <person name="Krampis K."/>
            <person name="Lamour K.H."/>
            <person name="Lee M.K."/>
            <person name="McDonald W.H."/>
            <person name="Medina M."/>
            <person name="Meijer H.J."/>
            <person name="Nordberg E.K."/>
            <person name="Maclean D.J."/>
            <person name="Ospina-Giraldo M.D."/>
            <person name="Morris P.F."/>
            <person name="Phuntumart V."/>
            <person name="Putnam N.H."/>
            <person name="Rash S."/>
            <person name="Rose J.K."/>
            <person name="Sakihama Y."/>
            <person name="Salamov A.A."/>
            <person name="Savidor A."/>
            <person name="Scheuring C.F."/>
            <person name="Smith B.M."/>
            <person name="Sobral B.W."/>
            <person name="Terry A."/>
            <person name="Torto-Alalibo T.A."/>
            <person name="Win J."/>
            <person name="Xu Z."/>
            <person name="Zhang H."/>
            <person name="Grigoriev I.V."/>
            <person name="Rokhsar D.S."/>
            <person name="Boore J.L."/>
        </authorList>
    </citation>
    <scope>NUCLEOTIDE SEQUENCE [LARGE SCALE GENOMIC DNA]</scope>
    <source>
        <strain evidence="4">Pr102</strain>
    </source>
</reference>
<dbReference type="GO" id="GO:0016491">
    <property type="term" value="F:oxidoreductase activity"/>
    <property type="evidence" value="ECO:0007669"/>
    <property type="project" value="UniProtKB-KW"/>
</dbReference>
<dbReference type="PANTHER" id="PTHR47534:SF3">
    <property type="entry name" value="ALCOHOL DEHYDROGENASE-LIKE C-TERMINAL DOMAIN-CONTAINING PROTEIN"/>
    <property type="match status" value="1"/>
</dbReference>
<dbReference type="AlphaFoldDB" id="H3H4S9"/>
<evidence type="ECO:0000256" key="1">
    <source>
        <dbReference type="ARBA" id="ARBA00023002"/>
    </source>
</evidence>
<feature type="domain" description="Alcohol dehydrogenase-like C-terminal" evidence="2">
    <location>
        <begin position="7"/>
        <end position="114"/>
    </location>
</feature>
<dbReference type="Pfam" id="PF00107">
    <property type="entry name" value="ADH_zinc_N"/>
    <property type="match status" value="1"/>
</dbReference>
<evidence type="ECO:0000313" key="4">
    <source>
        <dbReference type="Proteomes" id="UP000005238"/>
    </source>
</evidence>
<evidence type="ECO:0000259" key="2">
    <source>
        <dbReference type="Pfam" id="PF00107"/>
    </source>
</evidence>
<keyword evidence="1" id="KW-0560">Oxidoreductase</keyword>
<dbReference type="eggNOG" id="KOG1208">
    <property type="taxonomic scope" value="Eukaryota"/>
</dbReference>
<dbReference type="Gene3D" id="3.40.50.720">
    <property type="entry name" value="NAD(P)-binding Rossmann-like Domain"/>
    <property type="match status" value="2"/>
</dbReference>
<dbReference type="STRING" id="164328.H3H4S9"/>
<evidence type="ECO:0000313" key="3">
    <source>
        <dbReference type="EnsemblProtists" id="Phyra85590"/>
    </source>
</evidence>
<dbReference type="EMBL" id="DS566247">
    <property type="status" value="NOT_ANNOTATED_CDS"/>
    <property type="molecule type" value="Genomic_DNA"/>
</dbReference>
<keyword evidence="4" id="KW-1185">Reference proteome</keyword>
<dbReference type="Gene3D" id="3.90.180.10">
    <property type="entry name" value="Medium-chain alcohol dehydrogenases, catalytic domain"/>
    <property type="match status" value="1"/>
</dbReference>
<name>H3H4S9_PHYRM</name>
<dbReference type="InterPro" id="IPR013149">
    <property type="entry name" value="ADH-like_C"/>
</dbReference>
<dbReference type="HOGENOM" id="CLU_646383_0_0_1"/>
<protein>
    <recommendedName>
        <fullName evidence="2">Alcohol dehydrogenase-like C-terminal domain-containing protein</fullName>
    </recommendedName>
</protein>
<organism evidence="3 4">
    <name type="scientific">Phytophthora ramorum</name>
    <name type="common">Sudden oak death agent</name>
    <dbReference type="NCBI Taxonomy" id="164328"/>
    <lineage>
        <taxon>Eukaryota</taxon>
        <taxon>Sar</taxon>
        <taxon>Stramenopiles</taxon>
        <taxon>Oomycota</taxon>
        <taxon>Peronosporomycetes</taxon>
        <taxon>Peronosporales</taxon>
        <taxon>Peronosporaceae</taxon>
        <taxon>Phytophthora</taxon>
    </lineage>
</organism>
<dbReference type="InterPro" id="IPR002347">
    <property type="entry name" value="SDR_fam"/>
</dbReference>
<dbReference type="eggNOG" id="KOG0023">
    <property type="taxonomic scope" value="Eukaryota"/>
</dbReference>